<accession>A0A103XDC0</accession>
<dbReference type="AlphaFoldDB" id="A0A103XDC0"/>
<gene>
    <name evidence="1" type="ORF">Ccrd_026209</name>
</gene>
<dbReference type="EMBL" id="LEKV01005355">
    <property type="protein sequence ID" value="KVH88651.1"/>
    <property type="molecule type" value="Genomic_DNA"/>
</dbReference>
<keyword evidence="2" id="KW-1185">Reference proteome</keyword>
<evidence type="ECO:0000313" key="2">
    <source>
        <dbReference type="Proteomes" id="UP000243975"/>
    </source>
</evidence>
<protein>
    <submittedName>
        <fullName evidence="1">Uncharacterized protein</fullName>
    </submittedName>
</protein>
<sequence length="62" mass="7125">MDEAPARETGGFSRVVAPLLPLHDHKLGHVEPMISSPQFFTINQQQPLKNRQKDETKRILFE</sequence>
<dbReference type="Gramene" id="KVH88651">
    <property type="protein sequence ID" value="KVH88651"/>
    <property type="gene ID" value="Ccrd_026209"/>
</dbReference>
<dbReference type="Proteomes" id="UP000243975">
    <property type="component" value="Unassembled WGS sequence"/>
</dbReference>
<evidence type="ECO:0000313" key="1">
    <source>
        <dbReference type="EMBL" id="KVH88651.1"/>
    </source>
</evidence>
<name>A0A103XDC0_CYNCS</name>
<comment type="caution">
    <text evidence="1">The sequence shown here is derived from an EMBL/GenBank/DDBJ whole genome shotgun (WGS) entry which is preliminary data.</text>
</comment>
<proteinExistence type="predicted"/>
<organism evidence="1 2">
    <name type="scientific">Cynara cardunculus var. scolymus</name>
    <name type="common">Globe artichoke</name>
    <name type="synonym">Cynara scolymus</name>
    <dbReference type="NCBI Taxonomy" id="59895"/>
    <lineage>
        <taxon>Eukaryota</taxon>
        <taxon>Viridiplantae</taxon>
        <taxon>Streptophyta</taxon>
        <taxon>Embryophyta</taxon>
        <taxon>Tracheophyta</taxon>
        <taxon>Spermatophyta</taxon>
        <taxon>Magnoliopsida</taxon>
        <taxon>eudicotyledons</taxon>
        <taxon>Gunneridae</taxon>
        <taxon>Pentapetalae</taxon>
        <taxon>asterids</taxon>
        <taxon>campanulids</taxon>
        <taxon>Asterales</taxon>
        <taxon>Asteraceae</taxon>
        <taxon>Carduoideae</taxon>
        <taxon>Cardueae</taxon>
        <taxon>Carduinae</taxon>
        <taxon>Cynara</taxon>
    </lineage>
</organism>
<reference evidence="1 2" key="1">
    <citation type="journal article" date="2016" name="Sci. Rep.">
        <title>The genome sequence of the outbreeding globe artichoke constructed de novo incorporating a phase-aware low-pass sequencing strategy of F1 progeny.</title>
        <authorList>
            <person name="Scaglione D."/>
            <person name="Reyes-Chin-Wo S."/>
            <person name="Acquadro A."/>
            <person name="Froenicke L."/>
            <person name="Portis E."/>
            <person name="Beitel C."/>
            <person name="Tirone M."/>
            <person name="Mauro R."/>
            <person name="Lo Monaco A."/>
            <person name="Mauromicale G."/>
            <person name="Faccioli P."/>
            <person name="Cattivelli L."/>
            <person name="Rieseberg L."/>
            <person name="Michelmore R."/>
            <person name="Lanteri S."/>
        </authorList>
    </citation>
    <scope>NUCLEOTIDE SEQUENCE [LARGE SCALE GENOMIC DNA]</scope>
    <source>
        <strain evidence="1">2C</strain>
    </source>
</reference>